<feature type="binding site" evidence="7">
    <location>
        <position position="22"/>
    </location>
    <ligand>
        <name>3-phosphoshikimate</name>
        <dbReference type="ChEBI" id="CHEBI:145989"/>
    </ligand>
</feature>
<dbReference type="SUPFAM" id="SSF55205">
    <property type="entry name" value="EPT/RTPC-like"/>
    <property type="match status" value="1"/>
</dbReference>
<evidence type="ECO:0000256" key="5">
    <source>
        <dbReference type="ARBA" id="ARBA00023141"/>
    </source>
</evidence>
<dbReference type="GO" id="GO:0009073">
    <property type="term" value="P:aromatic amino acid family biosynthetic process"/>
    <property type="evidence" value="ECO:0007669"/>
    <property type="project" value="UniProtKB-KW"/>
</dbReference>
<feature type="binding site" evidence="7">
    <location>
        <position position="26"/>
    </location>
    <ligand>
        <name>3-phosphoshikimate</name>
        <dbReference type="ChEBI" id="CHEBI:145989"/>
    </ligand>
</feature>
<evidence type="ECO:0000313" key="10">
    <source>
        <dbReference type="Proteomes" id="UP001165427"/>
    </source>
</evidence>
<feature type="binding site" evidence="7">
    <location>
        <position position="167"/>
    </location>
    <ligand>
        <name>3-phosphoshikimate</name>
        <dbReference type="ChEBI" id="CHEBI:145989"/>
    </ligand>
</feature>
<dbReference type="GO" id="GO:0003866">
    <property type="term" value="F:3-phosphoshikimate 1-carboxyvinyltransferase activity"/>
    <property type="evidence" value="ECO:0007669"/>
    <property type="project" value="UniProtKB-UniRule"/>
</dbReference>
<dbReference type="GO" id="GO:0009423">
    <property type="term" value="P:chorismate biosynthetic process"/>
    <property type="evidence" value="ECO:0007669"/>
    <property type="project" value="UniProtKB-UniRule"/>
</dbReference>
<dbReference type="InterPro" id="IPR006264">
    <property type="entry name" value="EPSP_synthase"/>
</dbReference>
<dbReference type="Pfam" id="PF00275">
    <property type="entry name" value="EPSP_synthase"/>
    <property type="match status" value="1"/>
</dbReference>
<dbReference type="PROSITE" id="PS00885">
    <property type="entry name" value="EPSP_SYNTHASE_2"/>
    <property type="match status" value="1"/>
</dbReference>
<feature type="binding site" evidence="7">
    <location>
        <position position="166"/>
    </location>
    <ligand>
        <name>3-phosphoshikimate</name>
        <dbReference type="ChEBI" id="CHEBI:145989"/>
    </ligand>
</feature>
<evidence type="ECO:0000259" key="8">
    <source>
        <dbReference type="Pfam" id="PF00275"/>
    </source>
</evidence>
<feature type="binding site" evidence="7">
    <location>
        <position position="21"/>
    </location>
    <ligand>
        <name>3-phosphoshikimate</name>
        <dbReference type="ChEBI" id="CHEBI:145989"/>
    </ligand>
</feature>
<organism evidence="9 10">
    <name type="scientific">Desulfatitalea alkaliphila</name>
    <dbReference type="NCBI Taxonomy" id="2929485"/>
    <lineage>
        <taxon>Bacteria</taxon>
        <taxon>Pseudomonadati</taxon>
        <taxon>Thermodesulfobacteriota</taxon>
        <taxon>Desulfobacteria</taxon>
        <taxon>Desulfobacterales</taxon>
        <taxon>Desulfosarcinaceae</taxon>
        <taxon>Desulfatitalea</taxon>
    </lineage>
</organism>
<comment type="catalytic activity">
    <reaction evidence="6">
        <text>3-phosphoshikimate + phosphoenolpyruvate = 5-O-(1-carboxyvinyl)-3-phosphoshikimate + phosphate</text>
        <dbReference type="Rhea" id="RHEA:21256"/>
        <dbReference type="ChEBI" id="CHEBI:43474"/>
        <dbReference type="ChEBI" id="CHEBI:57701"/>
        <dbReference type="ChEBI" id="CHEBI:58702"/>
        <dbReference type="ChEBI" id="CHEBI:145989"/>
        <dbReference type="EC" id="2.5.1.19"/>
    </reaction>
    <physiologicalReaction direction="left-to-right" evidence="6">
        <dbReference type="Rhea" id="RHEA:21257"/>
    </physiologicalReaction>
</comment>
<feature type="domain" description="Enolpyruvate transferase" evidence="8">
    <location>
        <begin position="14"/>
        <end position="414"/>
    </location>
</feature>
<feature type="binding site" evidence="7">
    <location>
        <position position="340"/>
    </location>
    <ligand>
        <name>phosphoenolpyruvate</name>
        <dbReference type="ChEBI" id="CHEBI:58702"/>
    </ligand>
</feature>
<feature type="binding site" evidence="7">
    <location>
        <position position="309"/>
    </location>
    <ligand>
        <name>3-phosphoshikimate</name>
        <dbReference type="ChEBI" id="CHEBI:145989"/>
    </ligand>
</feature>
<dbReference type="PIRSF" id="PIRSF000505">
    <property type="entry name" value="EPSPS"/>
    <property type="match status" value="1"/>
</dbReference>
<dbReference type="NCBIfam" id="TIGR01356">
    <property type="entry name" value="aroA"/>
    <property type="match status" value="1"/>
</dbReference>
<feature type="binding site" evidence="7">
    <location>
        <position position="381"/>
    </location>
    <ligand>
        <name>phosphoenolpyruvate</name>
        <dbReference type="ChEBI" id="CHEBI:58702"/>
    </ligand>
</feature>
<comment type="caution">
    <text evidence="9">The sequence shown here is derived from an EMBL/GenBank/DDBJ whole genome shotgun (WGS) entry which is preliminary data.</text>
</comment>
<feature type="binding site" evidence="7">
    <location>
        <position position="21"/>
    </location>
    <ligand>
        <name>phosphoenolpyruvate</name>
        <dbReference type="ChEBI" id="CHEBI:58702"/>
    </ligand>
</feature>
<dbReference type="InterPro" id="IPR013792">
    <property type="entry name" value="RNA3'P_cycl/enolpyr_Trfase_a/b"/>
</dbReference>
<evidence type="ECO:0000256" key="6">
    <source>
        <dbReference type="ARBA" id="ARBA00044633"/>
    </source>
</evidence>
<comment type="subunit">
    <text evidence="7">Monomer.</text>
</comment>
<keyword evidence="10" id="KW-1185">Reference proteome</keyword>
<comment type="function">
    <text evidence="7">Catalyzes the transfer of the enolpyruvyl moiety of phosphoenolpyruvate (PEP) to the 5-hydroxyl of shikimate-3-phosphate (S3P) to produce enolpyruvyl shikimate-3-phosphate and inorganic phosphate.</text>
</comment>
<dbReference type="PANTHER" id="PTHR21090">
    <property type="entry name" value="AROM/DEHYDROQUINATE SYNTHASE"/>
    <property type="match status" value="1"/>
</dbReference>
<keyword evidence="5 7" id="KW-0057">Aromatic amino acid biosynthesis</keyword>
<feature type="binding site" evidence="7">
    <location>
        <position position="336"/>
    </location>
    <ligand>
        <name>3-phosphoshikimate</name>
        <dbReference type="ChEBI" id="CHEBI:145989"/>
    </ligand>
</feature>
<dbReference type="EMBL" id="JALJRB010000006">
    <property type="protein sequence ID" value="MCJ8500486.1"/>
    <property type="molecule type" value="Genomic_DNA"/>
</dbReference>
<dbReference type="HAMAP" id="MF_00210">
    <property type="entry name" value="EPSP_synth"/>
    <property type="match status" value="1"/>
</dbReference>
<feature type="binding site" evidence="7">
    <location>
        <position position="406"/>
    </location>
    <ligand>
        <name>phosphoenolpyruvate</name>
        <dbReference type="ChEBI" id="CHEBI:58702"/>
    </ligand>
</feature>
<evidence type="ECO:0000256" key="7">
    <source>
        <dbReference type="HAMAP-Rule" id="MF_00210"/>
    </source>
</evidence>
<feature type="binding site" evidence="7">
    <location>
        <position position="92"/>
    </location>
    <ligand>
        <name>phosphoenolpyruvate</name>
        <dbReference type="ChEBI" id="CHEBI:58702"/>
    </ligand>
</feature>
<dbReference type="AlphaFoldDB" id="A0AA41R480"/>
<proteinExistence type="inferred from homology"/>
<comment type="subcellular location">
    <subcellularLocation>
        <location evidence="7">Cytoplasm</location>
    </subcellularLocation>
</comment>
<dbReference type="Proteomes" id="UP001165427">
    <property type="component" value="Unassembled WGS sequence"/>
</dbReference>
<dbReference type="InterPro" id="IPR023193">
    <property type="entry name" value="EPSP_synthase_CS"/>
</dbReference>
<dbReference type="InterPro" id="IPR036968">
    <property type="entry name" value="Enolpyruvate_Tfrase_sf"/>
</dbReference>
<comment type="similarity">
    <text evidence="2 7">Belongs to the EPSP synthase family.</text>
</comment>
<comment type="pathway">
    <text evidence="1 7">Metabolic intermediate biosynthesis; chorismate biosynthesis; chorismate from D-erythrose 4-phosphate and phosphoenolpyruvate: step 6/7.</text>
</comment>
<sequence length="420" mass="44290">MIPIACRPMRPAVTIGVPGSKSYTHRLLIAAALSDGPCRIANPLRSDDTLLTLAALGDMGVPYRDDGAAIHVQGVVGRLAAHAKPIDLGNSGTSMRLLSGVAILGQGEYCFTGTPRMQQRPMQPLLDSLNQLGVAARSRHGNGCPPILIPGGVPPGRHTTIDCGTSSQYLSALLLAGPCLPDGLNVEVVRGPVSQPYIDMTLDIMGLFDISVAREGYTRFEVPGGQTYHAGDHAVEADGSQAGYFWAAAAITGSRIKVRGVTPASRQGDVGLAEVFGRMGCRVEHEPDGTTVSGGPLTAIDVDMGHMPDMVPTLAVVAAFARGTTTIRNVAHLRAKESDRLEAVAQELTRMGVAVQCGPDQLQVTGGRAHGAEIHTYDDHRIAMSFAVAGLKVPGVVITGENCVSKSFPDFWEVFQELYP</sequence>
<feature type="active site" description="Proton acceptor" evidence="7">
    <location>
        <position position="309"/>
    </location>
</feature>
<dbReference type="GO" id="GO:0008652">
    <property type="term" value="P:amino acid biosynthetic process"/>
    <property type="evidence" value="ECO:0007669"/>
    <property type="project" value="UniProtKB-KW"/>
</dbReference>
<evidence type="ECO:0000256" key="4">
    <source>
        <dbReference type="ARBA" id="ARBA00022679"/>
    </source>
</evidence>
<gene>
    <name evidence="7 9" type="primary">aroA</name>
    <name evidence="9" type="ORF">MRX98_07870</name>
</gene>
<comment type="caution">
    <text evidence="7">Lacks conserved residue(s) required for the propagation of feature annotation.</text>
</comment>
<keyword evidence="4 7" id="KW-0808">Transferase</keyword>
<dbReference type="InterPro" id="IPR001986">
    <property type="entry name" value="Enolpyruvate_Tfrase_dom"/>
</dbReference>
<dbReference type="EC" id="2.5.1.19" evidence="7"/>
<dbReference type="RefSeq" id="WP_246904944.1">
    <property type="nucleotide sequence ID" value="NZ_JALJRB010000006.1"/>
</dbReference>
<dbReference type="Gene3D" id="3.65.10.10">
    <property type="entry name" value="Enolpyruvate transferase domain"/>
    <property type="match status" value="2"/>
</dbReference>
<accession>A0AA41R480</accession>
<dbReference type="GO" id="GO:0005737">
    <property type="term" value="C:cytoplasm"/>
    <property type="evidence" value="ECO:0007669"/>
    <property type="project" value="UniProtKB-SubCell"/>
</dbReference>
<dbReference type="PANTHER" id="PTHR21090:SF5">
    <property type="entry name" value="PENTAFUNCTIONAL AROM POLYPEPTIDE"/>
    <property type="match status" value="1"/>
</dbReference>
<reference evidence="9" key="1">
    <citation type="submission" date="2022-04" db="EMBL/GenBank/DDBJ databases">
        <title>Desulfatitalea alkaliphila sp. nov., a novel anaerobic sulfate-reducing bacterium isolated from terrestrial mud volcano, Taman Peninsula, Russia.</title>
        <authorList>
            <person name="Khomyakova M.A."/>
            <person name="Merkel A.Y."/>
            <person name="Slobodkin A.I."/>
        </authorList>
    </citation>
    <scope>NUCLEOTIDE SEQUENCE</scope>
    <source>
        <strain evidence="9">M08but</strain>
    </source>
</reference>
<evidence type="ECO:0000313" key="9">
    <source>
        <dbReference type="EMBL" id="MCJ8500486.1"/>
    </source>
</evidence>
<evidence type="ECO:0000256" key="1">
    <source>
        <dbReference type="ARBA" id="ARBA00004811"/>
    </source>
</evidence>
<name>A0AA41R480_9BACT</name>
<keyword evidence="3 7" id="KW-0028">Amino-acid biosynthesis</keyword>
<evidence type="ECO:0000256" key="3">
    <source>
        <dbReference type="ARBA" id="ARBA00022605"/>
    </source>
</evidence>
<protein>
    <recommendedName>
        <fullName evidence="7">3-phosphoshikimate 1-carboxyvinyltransferase</fullName>
        <ecNumber evidence="7">2.5.1.19</ecNumber>
    </recommendedName>
    <alternativeName>
        <fullName evidence="7">5-enolpyruvylshikimate-3-phosphate synthase</fullName>
        <shortName evidence="7">EPSP synthase</shortName>
        <shortName evidence="7">EPSPS</shortName>
    </alternativeName>
</protein>
<feature type="binding site" evidence="7">
    <location>
        <position position="120"/>
    </location>
    <ligand>
        <name>phosphoenolpyruvate</name>
        <dbReference type="ChEBI" id="CHEBI:58702"/>
    </ligand>
</feature>
<dbReference type="CDD" id="cd01556">
    <property type="entry name" value="EPSP_synthase"/>
    <property type="match status" value="1"/>
</dbReference>
<feature type="binding site" evidence="7">
    <location>
        <position position="194"/>
    </location>
    <ligand>
        <name>3-phosphoshikimate</name>
        <dbReference type="ChEBI" id="CHEBI:145989"/>
    </ligand>
</feature>
<evidence type="ECO:0000256" key="2">
    <source>
        <dbReference type="ARBA" id="ARBA00009948"/>
    </source>
</evidence>
<keyword evidence="7" id="KW-0963">Cytoplasm</keyword>
<feature type="binding site" evidence="7">
    <location>
        <position position="168"/>
    </location>
    <ligand>
        <name>3-phosphoshikimate</name>
        <dbReference type="ChEBI" id="CHEBI:145989"/>
    </ligand>
</feature>
<feature type="binding site" evidence="7">
    <location>
        <position position="168"/>
    </location>
    <ligand>
        <name>phosphoenolpyruvate</name>
        <dbReference type="ChEBI" id="CHEBI:58702"/>
    </ligand>
</feature>
<dbReference type="PROSITE" id="PS00104">
    <property type="entry name" value="EPSP_SYNTHASE_1"/>
    <property type="match status" value="1"/>
</dbReference>